<dbReference type="AlphaFoldDB" id="A0A0L7RFZ1"/>
<dbReference type="InterPro" id="IPR038606">
    <property type="entry name" value="To_sf"/>
</dbReference>
<dbReference type="SMART" id="SM00700">
    <property type="entry name" value="JHBP"/>
    <property type="match status" value="1"/>
</dbReference>
<dbReference type="Proteomes" id="UP000053825">
    <property type="component" value="Unassembled WGS sequence"/>
</dbReference>
<dbReference type="OrthoDB" id="8196554at2759"/>
<dbReference type="GO" id="GO:0005615">
    <property type="term" value="C:extracellular space"/>
    <property type="evidence" value="ECO:0007669"/>
    <property type="project" value="TreeGrafter"/>
</dbReference>
<keyword evidence="2" id="KW-1185">Reference proteome</keyword>
<organism evidence="1 2">
    <name type="scientific">Habropoda laboriosa</name>
    <dbReference type="NCBI Taxonomy" id="597456"/>
    <lineage>
        <taxon>Eukaryota</taxon>
        <taxon>Metazoa</taxon>
        <taxon>Ecdysozoa</taxon>
        <taxon>Arthropoda</taxon>
        <taxon>Hexapoda</taxon>
        <taxon>Insecta</taxon>
        <taxon>Pterygota</taxon>
        <taxon>Neoptera</taxon>
        <taxon>Endopterygota</taxon>
        <taxon>Hymenoptera</taxon>
        <taxon>Apocrita</taxon>
        <taxon>Aculeata</taxon>
        <taxon>Apoidea</taxon>
        <taxon>Anthophila</taxon>
        <taxon>Apidae</taxon>
        <taxon>Habropoda</taxon>
    </lineage>
</organism>
<dbReference type="Gene3D" id="3.15.10.30">
    <property type="entry name" value="Haemolymph juvenile hormone binding protein"/>
    <property type="match status" value="1"/>
</dbReference>
<protein>
    <submittedName>
        <fullName evidence="1">Circadian clock-controlled protein</fullName>
    </submittedName>
</protein>
<evidence type="ECO:0000313" key="1">
    <source>
        <dbReference type="EMBL" id="KOC69857.1"/>
    </source>
</evidence>
<reference evidence="1 2" key="1">
    <citation type="submission" date="2015-07" db="EMBL/GenBank/DDBJ databases">
        <title>The genome of Habropoda laboriosa.</title>
        <authorList>
            <person name="Pan H."/>
            <person name="Kapheim K."/>
        </authorList>
    </citation>
    <scope>NUCLEOTIDE SEQUENCE [LARGE SCALE GENOMIC DNA]</scope>
    <source>
        <strain evidence="1">0110345459</strain>
    </source>
</reference>
<accession>A0A0L7RFZ1</accession>
<dbReference type="PANTHER" id="PTHR11008">
    <property type="entry name" value="PROTEIN TAKEOUT-LIKE PROTEIN"/>
    <property type="match status" value="1"/>
</dbReference>
<sequence length="223" mass="25438">LAGTVNTCKKDADDFSSCLRLAIQESWPTFVEGLSDFGIPKLDPYYVESQSAEYQNGQLHGKMSASDLRTYGLAKARFLAVRPEMTGDFFRLEIDVELPKILMDGDYKAEGNFGSFKVGGKGFFNVSMEDIKCTWDITGNVVDDRWVIEHFKMAPTVGNMKIWFSDLFNGNEDLNRAALIFVNEYWPLVYRGMLPKLMELWDVHMTELTNNFFSKIPFSTVFP</sequence>
<proteinExistence type="predicted"/>
<evidence type="ECO:0000313" key="2">
    <source>
        <dbReference type="Proteomes" id="UP000053825"/>
    </source>
</evidence>
<dbReference type="Pfam" id="PF06585">
    <property type="entry name" value="JHBP"/>
    <property type="match status" value="1"/>
</dbReference>
<feature type="non-terminal residue" evidence="1">
    <location>
        <position position="1"/>
    </location>
</feature>
<dbReference type="EMBL" id="KQ414598">
    <property type="protein sequence ID" value="KOC69857.1"/>
    <property type="molecule type" value="Genomic_DNA"/>
</dbReference>
<name>A0A0L7RFZ1_9HYME</name>
<dbReference type="InterPro" id="IPR010562">
    <property type="entry name" value="Haemolymph_juvenile_hormone-bd"/>
</dbReference>
<gene>
    <name evidence="1" type="ORF">WH47_07067</name>
</gene>
<dbReference type="PANTHER" id="PTHR11008:SF18">
    <property type="entry name" value="BCDNA.GH05536-RELATED"/>
    <property type="match status" value="1"/>
</dbReference>